<sequence>MTTLLMTVGDRLLAKVAPKRRAAACSYPSYCAYQFTGCGGGQCFYYYQWGQYCYVGQVPLTGCTNYFRRYQGCC</sequence>
<evidence type="ECO:0000313" key="1">
    <source>
        <dbReference type="EMBL" id="GIM65831.1"/>
    </source>
</evidence>
<accession>A0A919S5J5</accession>
<gene>
    <name evidence="1" type="ORF">Aau02nite_20050</name>
</gene>
<organism evidence="1 2">
    <name type="scientific">Actinoplanes auranticolor</name>
    <dbReference type="NCBI Taxonomy" id="47988"/>
    <lineage>
        <taxon>Bacteria</taxon>
        <taxon>Bacillati</taxon>
        <taxon>Actinomycetota</taxon>
        <taxon>Actinomycetes</taxon>
        <taxon>Micromonosporales</taxon>
        <taxon>Micromonosporaceae</taxon>
        <taxon>Actinoplanes</taxon>
    </lineage>
</organism>
<keyword evidence="2" id="KW-1185">Reference proteome</keyword>
<proteinExistence type="predicted"/>
<dbReference type="Proteomes" id="UP000681340">
    <property type="component" value="Unassembled WGS sequence"/>
</dbReference>
<comment type="caution">
    <text evidence="1">The sequence shown here is derived from an EMBL/GenBank/DDBJ whole genome shotgun (WGS) entry which is preliminary data.</text>
</comment>
<reference evidence="1" key="1">
    <citation type="submission" date="2021-03" db="EMBL/GenBank/DDBJ databases">
        <title>Whole genome shotgun sequence of Actinoplanes auranticolor NBRC 12245.</title>
        <authorList>
            <person name="Komaki H."/>
            <person name="Tamura T."/>
        </authorList>
    </citation>
    <scope>NUCLEOTIDE SEQUENCE</scope>
    <source>
        <strain evidence="1">NBRC 12245</strain>
    </source>
</reference>
<dbReference type="EMBL" id="BOQL01000018">
    <property type="protein sequence ID" value="GIM65831.1"/>
    <property type="molecule type" value="Genomic_DNA"/>
</dbReference>
<name>A0A919S5J5_9ACTN</name>
<protein>
    <submittedName>
        <fullName evidence="1">Uncharacterized protein</fullName>
    </submittedName>
</protein>
<evidence type="ECO:0000313" key="2">
    <source>
        <dbReference type="Proteomes" id="UP000681340"/>
    </source>
</evidence>
<dbReference type="RefSeq" id="WP_212988060.1">
    <property type="nucleotide sequence ID" value="NZ_BAABEA010000009.1"/>
</dbReference>
<dbReference type="AlphaFoldDB" id="A0A919S5J5"/>